<protein>
    <submittedName>
        <fullName evidence="2">VOC family protein</fullName>
    </submittedName>
</protein>
<dbReference type="InterPro" id="IPR029068">
    <property type="entry name" value="Glyas_Bleomycin-R_OHBP_Dase"/>
</dbReference>
<dbReference type="Pfam" id="PF00903">
    <property type="entry name" value="Glyoxalase"/>
    <property type="match status" value="1"/>
</dbReference>
<dbReference type="Proteomes" id="UP000510621">
    <property type="component" value="Chromosome"/>
</dbReference>
<dbReference type="InterPro" id="IPR037523">
    <property type="entry name" value="VOC_core"/>
</dbReference>
<dbReference type="AlphaFoldDB" id="A0A7L6AXB5"/>
<dbReference type="EMBL" id="CP059265">
    <property type="protein sequence ID" value="QLQ33642.1"/>
    <property type="molecule type" value="Genomic_DNA"/>
</dbReference>
<feature type="domain" description="VOC" evidence="1">
    <location>
        <begin position="5"/>
        <end position="132"/>
    </location>
</feature>
<keyword evidence="3" id="KW-1185">Reference proteome</keyword>
<dbReference type="PANTHER" id="PTHR33993">
    <property type="entry name" value="GLYOXALASE-RELATED"/>
    <property type="match status" value="1"/>
</dbReference>
<dbReference type="InterPro" id="IPR052164">
    <property type="entry name" value="Anthracycline_SecMetBiosynth"/>
</dbReference>
<dbReference type="PANTHER" id="PTHR33993:SF2">
    <property type="entry name" value="VOC DOMAIN-CONTAINING PROTEIN"/>
    <property type="match status" value="1"/>
</dbReference>
<accession>A0A7L6AXB5</accession>
<reference evidence="2" key="1">
    <citation type="submission" date="2020-06" db="EMBL/GenBank/DDBJ databases">
        <title>Analysis procedures for assessing recovery of high quality, complete, closed genomes from Nanopore long read metagenome sequencing.</title>
        <authorList>
            <person name="Bessarab I."/>
            <person name="Arumugam K."/>
            <person name="Haryono M."/>
            <person name="Liu X."/>
            <person name="Roy S."/>
            <person name="Zuniga-Montanez R.E."/>
            <person name="Qiu G."/>
            <person name="Drautz-Moses D.I."/>
            <person name="Law Y.Y."/>
            <person name="Wuertz S."/>
            <person name="Lauro F.M."/>
            <person name="Huson D.H."/>
            <person name="Williams R.B."/>
        </authorList>
    </citation>
    <scope>NUCLEOTIDE SEQUENCE [LARGE SCALE GENOMIC DNA]</scope>
    <source>
        <strain evidence="2">SSD2</strain>
    </source>
</reference>
<evidence type="ECO:0000313" key="3">
    <source>
        <dbReference type="Proteomes" id="UP000510621"/>
    </source>
</evidence>
<organism evidence="2 3">
    <name type="scientific">Candidatus Thiothrix singaporensis</name>
    <dbReference type="NCBI Taxonomy" id="2799669"/>
    <lineage>
        <taxon>Bacteria</taxon>
        <taxon>Pseudomonadati</taxon>
        <taxon>Pseudomonadota</taxon>
        <taxon>Gammaproteobacteria</taxon>
        <taxon>Thiotrichales</taxon>
        <taxon>Thiotrichaceae</taxon>
        <taxon>Thiothrix</taxon>
    </lineage>
</organism>
<name>A0A7L6AXB5_9GAMM</name>
<sequence length="133" mass="14402">MKPNPVGWFEIYVQDMARAQAFYESVFQTTLDKLPPSASSEGQEYAGGMQMLVFPMTQDHYGAAGALVQMEGVPSGGNSTLVYFSCVDCAVEAARVPGSGGRIFKEKFPIGEHGHIALVFDTEGNMFGLHSMQ</sequence>
<dbReference type="CDD" id="cd07247">
    <property type="entry name" value="SgaA_N_like"/>
    <property type="match status" value="1"/>
</dbReference>
<dbReference type="SUPFAM" id="SSF54593">
    <property type="entry name" value="Glyoxalase/Bleomycin resistance protein/Dihydroxybiphenyl dioxygenase"/>
    <property type="match status" value="1"/>
</dbReference>
<dbReference type="KEGG" id="this:HZT40_20840"/>
<evidence type="ECO:0000313" key="2">
    <source>
        <dbReference type="EMBL" id="QLQ33642.1"/>
    </source>
</evidence>
<proteinExistence type="predicted"/>
<dbReference type="Gene3D" id="3.10.180.10">
    <property type="entry name" value="2,3-Dihydroxybiphenyl 1,2-Dioxygenase, domain 1"/>
    <property type="match status" value="1"/>
</dbReference>
<gene>
    <name evidence="2" type="ORF">HZT40_20840</name>
</gene>
<dbReference type="InterPro" id="IPR004360">
    <property type="entry name" value="Glyas_Fos-R_dOase_dom"/>
</dbReference>
<dbReference type="PROSITE" id="PS51819">
    <property type="entry name" value="VOC"/>
    <property type="match status" value="1"/>
</dbReference>
<evidence type="ECO:0000259" key="1">
    <source>
        <dbReference type="PROSITE" id="PS51819"/>
    </source>
</evidence>